<dbReference type="Pfam" id="PF00581">
    <property type="entry name" value="Rhodanese"/>
    <property type="match status" value="1"/>
</dbReference>
<reference evidence="3 4" key="1">
    <citation type="submission" date="2010-12" db="EMBL/GenBank/DDBJ databases">
        <title>Complete sequence of Desulfurispirillum indicum S5.</title>
        <authorList>
            <consortium name="US DOE Joint Genome Institute"/>
            <person name="Lucas S."/>
            <person name="Copeland A."/>
            <person name="Lapidus A."/>
            <person name="Cheng J.-F."/>
            <person name="Goodwin L."/>
            <person name="Pitluck S."/>
            <person name="Chertkov O."/>
            <person name="Held B."/>
            <person name="Detter J.C."/>
            <person name="Han C."/>
            <person name="Tapia R."/>
            <person name="Land M."/>
            <person name="Hauser L."/>
            <person name="Kyrpides N."/>
            <person name="Ivanova N."/>
            <person name="Mikhailova N."/>
            <person name="Haggblom M."/>
            <person name="Rauschenbach I."/>
            <person name="Bini E."/>
            <person name="Woyke T."/>
        </authorList>
    </citation>
    <scope>NUCLEOTIDE SEQUENCE [LARGE SCALE GENOMIC DNA]</scope>
    <source>
        <strain evidence="4">ATCC BAA-1389 / DSM 22839 / S5</strain>
    </source>
</reference>
<dbReference type="SUPFAM" id="SSF52821">
    <property type="entry name" value="Rhodanese/Cell cycle control phosphatase"/>
    <property type="match status" value="1"/>
</dbReference>
<dbReference type="RefSeq" id="WP_013507186.1">
    <property type="nucleotide sequence ID" value="NC_014836.1"/>
</dbReference>
<dbReference type="PROSITE" id="PS51257">
    <property type="entry name" value="PROKAR_LIPOPROTEIN"/>
    <property type="match status" value="1"/>
</dbReference>
<name>E6W6I2_DESIS</name>
<dbReference type="STRING" id="653733.Selin_2606"/>
<dbReference type="InParanoid" id="E6W6I2"/>
<dbReference type="Gene3D" id="3.40.250.10">
    <property type="entry name" value="Rhodanese-like domain"/>
    <property type="match status" value="1"/>
</dbReference>
<dbReference type="PROSITE" id="PS50206">
    <property type="entry name" value="RHODANESE_3"/>
    <property type="match status" value="1"/>
</dbReference>
<feature type="domain" description="Rhodanese" evidence="2">
    <location>
        <begin position="71"/>
        <end position="161"/>
    </location>
</feature>
<dbReference type="eggNOG" id="COG0607">
    <property type="taxonomic scope" value="Bacteria"/>
</dbReference>
<accession>E6W6I2</accession>
<evidence type="ECO:0000313" key="4">
    <source>
        <dbReference type="Proteomes" id="UP000002572"/>
    </source>
</evidence>
<feature type="chain" id="PRO_5003211507" evidence="1">
    <location>
        <begin position="28"/>
        <end position="161"/>
    </location>
</feature>
<evidence type="ECO:0000259" key="2">
    <source>
        <dbReference type="PROSITE" id="PS50206"/>
    </source>
</evidence>
<gene>
    <name evidence="3" type="ordered locus">Selin_2606</name>
</gene>
<dbReference type="KEGG" id="din:Selin_2606"/>
<dbReference type="Proteomes" id="UP000002572">
    <property type="component" value="Chromosome"/>
</dbReference>
<dbReference type="InterPro" id="IPR050229">
    <property type="entry name" value="GlpE_sulfurtransferase"/>
</dbReference>
<feature type="signal peptide" evidence="1">
    <location>
        <begin position="1"/>
        <end position="27"/>
    </location>
</feature>
<dbReference type="EMBL" id="CP002432">
    <property type="protein sequence ID" value="ADU67317.1"/>
    <property type="molecule type" value="Genomic_DNA"/>
</dbReference>
<sequence>MHFLKNRIMPFTALLLFAFITIGCGHAAKAPITVAASSADDLIANRIALLTEARKVTPEISVEELNKMIEAGENITVIDVRDPNEWEVGVIDFAGTKTISRGLLEFRAPAQVDVNERIYVICKSGARGIFASKALIDLGYPSVTNVVGGMDAWMAEGYPVK</sequence>
<dbReference type="PANTHER" id="PTHR43031">
    <property type="entry name" value="FAD-DEPENDENT OXIDOREDUCTASE"/>
    <property type="match status" value="1"/>
</dbReference>
<dbReference type="InterPro" id="IPR001763">
    <property type="entry name" value="Rhodanese-like_dom"/>
</dbReference>
<evidence type="ECO:0000313" key="3">
    <source>
        <dbReference type="EMBL" id="ADU67317.1"/>
    </source>
</evidence>
<evidence type="ECO:0000256" key="1">
    <source>
        <dbReference type="SAM" id="SignalP"/>
    </source>
</evidence>
<dbReference type="AlphaFoldDB" id="E6W6I2"/>
<dbReference type="HOGENOM" id="CLU_089574_6_2_0"/>
<protein>
    <submittedName>
        <fullName evidence="3">Rhodanese domain protein</fullName>
    </submittedName>
</protein>
<proteinExistence type="predicted"/>
<keyword evidence="1" id="KW-0732">Signal</keyword>
<dbReference type="SMART" id="SM00450">
    <property type="entry name" value="RHOD"/>
    <property type="match status" value="1"/>
</dbReference>
<dbReference type="InterPro" id="IPR036873">
    <property type="entry name" value="Rhodanese-like_dom_sf"/>
</dbReference>
<keyword evidence="4" id="KW-1185">Reference proteome</keyword>
<organism evidence="3 4">
    <name type="scientific">Desulfurispirillum indicum (strain ATCC BAA-1389 / DSM 22839 / S5)</name>
    <dbReference type="NCBI Taxonomy" id="653733"/>
    <lineage>
        <taxon>Bacteria</taxon>
        <taxon>Pseudomonadati</taxon>
        <taxon>Chrysiogenota</taxon>
        <taxon>Chrysiogenia</taxon>
        <taxon>Chrysiogenales</taxon>
        <taxon>Chrysiogenaceae</taxon>
        <taxon>Desulfurispirillum</taxon>
    </lineage>
</organism>
<dbReference type="PANTHER" id="PTHR43031:SF16">
    <property type="entry name" value="OXIDOREDUCTASE"/>
    <property type="match status" value="1"/>
</dbReference>